<accession>A0AA39LZP9</accession>
<dbReference type="PANTHER" id="PTHR23360">
    <property type="entry name" value="G-PROTEIN COUPLED RECEPTORS FAMILY 1 PROFILE DOMAIN-CONTAINING PROTEIN-RELATED"/>
    <property type="match status" value="1"/>
</dbReference>
<evidence type="ECO:0000256" key="1">
    <source>
        <dbReference type="ARBA" id="ARBA00004370"/>
    </source>
</evidence>
<evidence type="ECO:0000256" key="6">
    <source>
        <dbReference type="SAM" id="Phobius"/>
    </source>
</evidence>
<organism evidence="8 9">
    <name type="scientific">Steinernema hermaphroditum</name>
    <dbReference type="NCBI Taxonomy" id="289476"/>
    <lineage>
        <taxon>Eukaryota</taxon>
        <taxon>Metazoa</taxon>
        <taxon>Ecdysozoa</taxon>
        <taxon>Nematoda</taxon>
        <taxon>Chromadorea</taxon>
        <taxon>Rhabditida</taxon>
        <taxon>Tylenchina</taxon>
        <taxon>Panagrolaimomorpha</taxon>
        <taxon>Strongyloidoidea</taxon>
        <taxon>Steinernematidae</taxon>
        <taxon>Steinernema</taxon>
    </lineage>
</organism>
<dbReference type="CDD" id="cd00637">
    <property type="entry name" value="7tm_classA_rhodopsin-like"/>
    <property type="match status" value="1"/>
</dbReference>
<dbReference type="Gene3D" id="1.20.1070.10">
    <property type="entry name" value="Rhodopsin 7-helix transmembrane proteins"/>
    <property type="match status" value="1"/>
</dbReference>
<comment type="caution">
    <text evidence="8">The sequence shown here is derived from an EMBL/GenBank/DDBJ whole genome shotgun (WGS) entry which is preliminary data.</text>
</comment>
<dbReference type="EMBL" id="JAUCMV010000002">
    <property type="protein sequence ID" value="KAK0416206.1"/>
    <property type="molecule type" value="Genomic_DNA"/>
</dbReference>
<feature type="transmembrane region" description="Helical" evidence="6">
    <location>
        <begin position="252"/>
        <end position="272"/>
    </location>
</feature>
<dbReference type="InterPro" id="IPR017452">
    <property type="entry name" value="GPCR_Rhodpsn_7TM"/>
</dbReference>
<keyword evidence="2 6" id="KW-0812">Transmembrane</keyword>
<reference evidence="8" key="1">
    <citation type="submission" date="2023-06" db="EMBL/GenBank/DDBJ databases">
        <title>Genomic analysis of the entomopathogenic nematode Steinernema hermaphroditum.</title>
        <authorList>
            <person name="Schwarz E.M."/>
            <person name="Heppert J.K."/>
            <person name="Baniya A."/>
            <person name="Schwartz H.T."/>
            <person name="Tan C.-H."/>
            <person name="Antoshechkin I."/>
            <person name="Sternberg P.W."/>
            <person name="Goodrich-Blair H."/>
            <person name="Dillman A.R."/>
        </authorList>
    </citation>
    <scope>NUCLEOTIDE SEQUENCE</scope>
    <source>
        <strain evidence="8">PS9179</strain>
        <tissue evidence="8">Whole animal</tissue>
    </source>
</reference>
<dbReference type="GO" id="GO:0016020">
    <property type="term" value="C:membrane"/>
    <property type="evidence" value="ECO:0007669"/>
    <property type="project" value="UniProtKB-SubCell"/>
</dbReference>
<feature type="transmembrane region" description="Helical" evidence="6">
    <location>
        <begin position="180"/>
        <end position="200"/>
    </location>
</feature>
<evidence type="ECO:0000256" key="2">
    <source>
        <dbReference type="ARBA" id="ARBA00022692"/>
    </source>
</evidence>
<evidence type="ECO:0000256" key="3">
    <source>
        <dbReference type="ARBA" id="ARBA00022989"/>
    </source>
</evidence>
<sequence length="316" mass="35645">MLVQTEIALYLSLGLIAVLVNSPVICAVFLTAQLRQQKEFVIIVGLCLTDAINGLVFVIIGIYRWTIVRSNNFAVLTSRLSCLSTVPQMSSVGIDQAFAWMLLVVTADRFFAVFAPIRYFRQNHLYPWKMLLAVVLQSVFCVAVAFFFTRDFTFPEVSSLCYTSDSVNPKLYRILEVTRLSTVSFSVLLYVPICSKLYYISRNRQGIYSTSRYQQLKNMTITVALASATSVVLVLMPDAAVVFDLFGLQKFASYFFSVTILKSSINVFIYVVRNPLIYRTIRGFFCSRPNVPIGSVQRSSSTQPAPSWRRRPSPIA</sequence>
<proteinExistence type="predicted"/>
<evidence type="ECO:0000256" key="5">
    <source>
        <dbReference type="SAM" id="MobiDB-lite"/>
    </source>
</evidence>
<dbReference type="SUPFAM" id="SSF81321">
    <property type="entry name" value="Family A G protein-coupled receptor-like"/>
    <property type="match status" value="1"/>
</dbReference>
<feature type="transmembrane region" description="Helical" evidence="6">
    <location>
        <begin position="221"/>
        <end position="246"/>
    </location>
</feature>
<dbReference type="Proteomes" id="UP001175271">
    <property type="component" value="Unassembled WGS sequence"/>
</dbReference>
<comment type="subcellular location">
    <subcellularLocation>
        <location evidence="1">Membrane</location>
    </subcellularLocation>
</comment>
<dbReference type="Pfam" id="PF10316">
    <property type="entry name" value="7TM_GPCR_Srbc"/>
    <property type="match status" value="1"/>
</dbReference>
<keyword evidence="4 6" id="KW-0472">Membrane</keyword>
<dbReference type="PANTHER" id="PTHR23360:SF26">
    <property type="entry name" value="G-PROTEIN COUPLED RECEPTORS FAMILY 1 PROFILE DOMAIN-CONTAINING PROTEIN"/>
    <property type="match status" value="1"/>
</dbReference>
<feature type="transmembrane region" description="Helical" evidence="6">
    <location>
        <begin position="131"/>
        <end position="149"/>
    </location>
</feature>
<protein>
    <recommendedName>
        <fullName evidence="7">G-protein coupled receptors family 1 profile domain-containing protein</fullName>
    </recommendedName>
</protein>
<feature type="region of interest" description="Disordered" evidence="5">
    <location>
        <begin position="294"/>
        <end position="316"/>
    </location>
</feature>
<feature type="transmembrane region" description="Helical" evidence="6">
    <location>
        <begin position="7"/>
        <end position="30"/>
    </location>
</feature>
<evidence type="ECO:0000313" key="9">
    <source>
        <dbReference type="Proteomes" id="UP001175271"/>
    </source>
</evidence>
<keyword evidence="3 6" id="KW-1133">Transmembrane helix</keyword>
<dbReference type="InterPro" id="IPR019420">
    <property type="entry name" value="7TM_GPCR_serpentine_rcpt_Srbc"/>
</dbReference>
<evidence type="ECO:0000259" key="7">
    <source>
        <dbReference type="PROSITE" id="PS50262"/>
    </source>
</evidence>
<feature type="domain" description="G-protein coupled receptors family 1 profile" evidence="7">
    <location>
        <begin position="20"/>
        <end position="278"/>
    </location>
</feature>
<dbReference type="AlphaFoldDB" id="A0AA39LZP9"/>
<feature type="transmembrane region" description="Helical" evidence="6">
    <location>
        <begin position="42"/>
        <end position="63"/>
    </location>
</feature>
<evidence type="ECO:0000256" key="4">
    <source>
        <dbReference type="ARBA" id="ARBA00023136"/>
    </source>
</evidence>
<feature type="compositionally biased region" description="Polar residues" evidence="5">
    <location>
        <begin position="296"/>
        <end position="305"/>
    </location>
</feature>
<dbReference type="InterPro" id="IPR047130">
    <property type="entry name" value="7TM_GPCR_Srsx_nematod"/>
</dbReference>
<keyword evidence="9" id="KW-1185">Reference proteome</keyword>
<name>A0AA39LZP9_9BILA</name>
<gene>
    <name evidence="8" type="ORF">QR680_012345</name>
</gene>
<evidence type="ECO:0000313" key="8">
    <source>
        <dbReference type="EMBL" id="KAK0416206.1"/>
    </source>
</evidence>
<dbReference type="PROSITE" id="PS50262">
    <property type="entry name" value="G_PROTEIN_RECEP_F1_2"/>
    <property type="match status" value="1"/>
</dbReference>